<protein>
    <submittedName>
        <fullName evidence="2">DUF4145 domain-containing protein</fullName>
    </submittedName>
</protein>
<accession>A0ABW2RNH6</accession>
<evidence type="ECO:0000313" key="3">
    <source>
        <dbReference type="Proteomes" id="UP001596500"/>
    </source>
</evidence>
<comment type="caution">
    <text evidence="2">The sequence shown here is derived from an EMBL/GenBank/DDBJ whole genome shotgun (WGS) entry which is preliminary data.</text>
</comment>
<keyword evidence="3" id="KW-1185">Reference proteome</keyword>
<evidence type="ECO:0000259" key="1">
    <source>
        <dbReference type="Pfam" id="PF13643"/>
    </source>
</evidence>
<evidence type="ECO:0000313" key="2">
    <source>
        <dbReference type="EMBL" id="MFC7442594.1"/>
    </source>
</evidence>
<name>A0ABW2RNH6_9BACL</name>
<gene>
    <name evidence="2" type="ORF">ACFQNG_16080</name>
</gene>
<dbReference type="InterPro" id="IPR025285">
    <property type="entry name" value="DUF4145"/>
</dbReference>
<feature type="domain" description="DUF4145" evidence="1">
    <location>
        <begin position="66"/>
        <end position="169"/>
    </location>
</feature>
<sequence length="185" mass="21615">MQDNEYFTKSSTKKEFINLLERDGFIVDEGKIITQIQKDIPINESYPFKISLEPVPELIRDLLIEIGSAYSHQLQLLCGIGVRMLLEAVCNDQGLKYQYDENNQVKTNRQGRPITNNLHTMIDKLNQLGIITNKQKEILLEIKELGNQTAHEIKRHESDLIRQMLEVVEHIIFQIYHLEKLKFKP</sequence>
<dbReference type="EMBL" id="JBHTBW010000057">
    <property type="protein sequence ID" value="MFC7442594.1"/>
    <property type="molecule type" value="Genomic_DNA"/>
</dbReference>
<organism evidence="2 3">
    <name type="scientific">Laceyella putida</name>
    <dbReference type="NCBI Taxonomy" id="110101"/>
    <lineage>
        <taxon>Bacteria</taxon>
        <taxon>Bacillati</taxon>
        <taxon>Bacillota</taxon>
        <taxon>Bacilli</taxon>
        <taxon>Bacillales</taxon>
        <taxon>Thermoactinomycetaceae</taxon>
        <taxon>Laceyella</taxon>
    </lineage>
</organism>
<dbReference type="Pfam" id="PF13643">
    <property type="entry name" value="DUF4145"/>
    <property type="match status" value="1"/>
</dbReference>
<dbReference type="Proteomes" id="UP001596500">
    <property type="component" value="Unassembled WGS sequence"/>
</dbReference>
<reference evidence="3" key="1">
    <citation type="journal article" date="2019" name="Int. J. Syst. Evol. Microbiol.">
        <title>The Global Catalogue of Microorganisms (GCM) 10K type strain sequencing project: providing services to taxonomists for standard genome sequencing and annotation.</title>
        <authorList>
            <consortium name="The Broad Institute Genomics Platform"/>
            <consortium name="The Broad Institute Genome Sequencing Center for Infectious Disease"/>
            <person name="Wu L."/>
            <person name="Ma J."/>
        </authorList>
    </citation>
    <scope>NUCLEOTIDE SEQUENCE [LARGE SCALE GENOMIC DNA]</scope>
    <source>
        <strain evidence="3">CGMCC 1.12942</strain>
    </source>
</reference>
<proteinExistence type="predicted"/>
<dbReference type="RefSeq" id="WP_379866585.1">
    <property type="nucleotide sequence ID" value="NZ_JBHTBW010000057.1"/>
</dbReference>